<dbReference type="RefSeq" id="WP_359352069.1">
    <property type="nucleotide sequence ID" value="NZ_JBEYXV010000011.1"/>
</dbReference>
<accession>A0ABV3BR46</accession>
<keyword evidence="2" id="KW-1185">Reference proteome</keyword>
<sequence length="141" mass="14110">MMLLSQAVGRPVVSSADAAQVGTVAGLVLAPEEALITAVRLDGVKGGADVVAWADVHAVGPDAVVIGAASVARFASTDSAGSQDLLGKRLLTELGDAVGTLTDVAFDPESGRVDTLHSSRGARIPGHQLLGVGSYAVVVRA</sequence>
<proteinExistence type="predicted"/>
<evidence type="ECO:0000313" key="1">
    <source>
        <dbReference type="EMBL" id="MEU6823500.1"/>
    </source>
</evidence>
<comment type="caution">
    <text evidence="1">The sequence shown here is derived from an EMBL/GenBank/DDBJ whole genome shotgun (WGS) entry which is preliminary data.</text>
</comment>
<reference evidence="1 2" key="1">
    <citation type="submission" date="2024-06" db="EMBL/GenBank/DDBJ databases">
        <title>The Natural Products Discovery Center: Release of the First 8490 Sequenced Strains for Exploring Actinobacteria Biosynthetic Diversity.</title>
        <authorList>
            <person name="Kalkreuter E."/>
            <person name="Kautsar S.A."/>
            <person name="Yang D."/>
            <person name="Bader C.D."/>
            <person name="Teijaro C.N."/>
            <person name="Fluegel L."/>
            <person name="Davis C.M."/>
            <person name="Simpson J.R."/>
            <person name="Lauterbach L."/>
            <person name="Steele A.D."/>
            <person name="Gui C."/>
            <person name="Meng S."/>
            <person name="Li G."/>
            <person name="Viehrig K."/>
            <person name="Ye F."/>
            <person name="Su P."/>
            <person name="Kiefer A.F."/>
            <person name="Nichols A."/>
            <person name="Cepeda A.J."/>
            <person name="Yan W."/>
            <person name="Fan B."/>
            <person name="Jiang Y."/>
            <person name="Adhikari A."/>
            <person name="Zheng C.-J."/>
            <person name="Schuster L."/>
            <person name="Cowan T.M."/>
            <person name="Smanski M.J."/>
            <person name="Chevrette M.G."/>
            <person name="De Carvalho L.P.S."/>
            <person name="Shen B."/>
        </authorList>
    </citation>
    <scope>NUCLEOTIDE SEQUENCE [LARGE SCALE GENOMIC DNA]</scope>
    <source>
        <strain evidence="1 2">NPDC046838</strain>
    </source>
</reference>
<name>A0ABV3BR46_9ACTN</name>
<gene>
    <name evidence="1" type="ORF">ABZ921_22930</name>
</gene>
<dbReference type="InterPro" id="IPR011033">
    <property type="entry name" value="PRC_barrel-like_sf"/>
</dbReference>
<dbReference type="SUPFAM" id="SSF50346">
    <property type="entry name" value="PRC-barrel domain"/>
    <property type="match status" value="2"/>
</dbReference>
<protein>
    <recommendedName>
        <fullName evidence="3">PRC-barrel domain-containing protein</fullName>
    </recommendedName>
</protein>
<evidence type="ECO:0000313" key="2">
    <source>
        <dbReference type="Proteomes" id="UP001551176"/>
    </source>
</evidence>
<evidence type="ECO:0008006" key="3">
    <source>
        <dbReference type="Google" id="ProtNLM"/>
    </source>
</evidence>
<dbReference type="EMBL" id="JBEYXV010000011">
    <property type="protein sequence ID" value="MEU6823500.1"/>
    <property type="molecule type" value="Genomic_DNA"/>
</dbReference>
<dbReference type="Gene3D" id="2.30.30.240">
    <property type="entry name" value="PRC-barrel domain"/>
    <property type="match status" value="2"/>
</dbReference>
<organism evidence="1 2">
    <name type="scientific">Streptomyces atriruber</name>
    <dbReference type="NCBI Taxonomy" id="545121"/>
    <lineage>
        <taxon>Bacteria</taxon>
        <taxon>Bacillati</taxon>
        <taxon>Actinomycetota</taxon>
        <taxon>Actinomycetes</taxon>
        <taxon>Kitasatosporales</taxon>
        <taxon>Streptomycetaceae</taxon>
        <taxon>Streptomyces</taxon>
    </lineage>
</organism>
<dbReference type="Proteomes" id="UP001551176">
    <property type="component" value="Unassembled WGS sequence"/>
</dbReference>